<proteinExistence type="predicted"/>
<reference evidence="1" key="1">
    <citation type="submission" date="2023-06" db="EMBL/GenBank/DDBJ databases">
        <authorList>
            <consortium name="Lawrence Berkeley National Laboratory"/>
            <person name="Ahrendt S."/>
            <person name="Sahu N."/>
            <person name="Indic B."/>
            <person name="Wong-Bajracharya J."/>
            <person name="Merenyi Z."/>
            <person name="Ke H.-M."/>
            <person name="Monk M."/>
            <person name="Kocsube S."/>
            <person name="Drula E."/>
            <person name="Lipzen A."/>
            <person name="Balint B."/>
            <person name="Henrissat B."/>
            <person name="Andreopoulos B."/>
            <person name="Martin F.M."/>
            <person name="Harder C.B."/>
            <person name="Rigling D."/>
            <person name="Ford K.L."/>
            <person name="Foster G.D."/>
            <person name="Pangilinan J."/>
            <person name="Papanicolaou A."/>
            <person name="Barry K."/>
            <person name="LaButti K."/>
            <person name="Viragh M."/>
            <person name="Koriabine M."/>
            <person name="Yan M."/>
            <person name="Riley R."/>
            <person name="Champramary S."/>
            <person name="Plett K.L."/>
            <person name="Tsai I.J."/>
            <person name="Slot J."/>
            <person name="Sipos G."/>
            <person name="Plett J."/>
            <person name="Nagy L.G."/>
            <person name="Grigoriev I.V."/>
        </authorList>
    </citation>
    <scope>NUCLEOTIDE SEQUENCE</scope>
    <source>
        <strain evidence="1">HWK02</strain>
    </source>
</reference>
<evidence type="ECO:0000313" key="1">
    <source>
        <dbReference type="EMBL" id="KAK0501866.1"/>
    </source>
</evidence>
<dbReference type="SUPFAM" id="SSF57850">
    <property type="entry name" value="RING/U-box"/>
    <property type="match status" value="1"/>
</dbReference>
<dbReference type="EMBL" id="JAUEPU010000006">
    <property type="protein sequence ID" value="KAK0501866.1"/>
    <property type="molecule type" value="Genomic_DNA"/>
</dbReference>
<keyword evidence="2" id="KW-1185">Reference proteome</keyword>
<evidence type="ECO:0008006" key="3">
    <source>
        <dbReference type="Google" id="ProtNLM"/>
    </source>
</evidence>
<comment type="caution">
    <text evidence="1">The sequence shown here is derived from an EMBL/GenBank/DDBJ whole genome shotgun (WGS) entry which is preliminary data.</text>
</comment>
<dbReference type="AlphaFoldDB" id="A0AA39TVR5"/>
<sequence>MNDSFTDTTDLCTSCIATSCKRRGFVHDPSHVLLKFDNIILDVRLRWIIPKARSLIIRIREELRYSLKNTIKPVEKGSSFLSSQTNNEMPTAATAPKCRCCDKDIFLPCWVCLFCKMDAYICDECGAEMKQSLPNNSHKLGEPLLRISDYAPRMEVVATEEKLAILYIKNLTQLISDSQLWKTESRVDSRRLKQY</sequence>
<organism evidence="1 2">
    <name type="scientific">Armillaria luteobubalina</name>
    <dbReference type="NCBI Taxonomy" id="153913"/>
    <lineage>
        <taxon>Eukaryota</taxon>
        <taxon>Fungi</taxon>
        <taxon>Dikarya</taxon>
        <taxon>Basidiomycota</taxon>
        <taxon>Agaricomycotina</taxon>
        <taxon>Agaricomycetes</taxon>
        <taxon>Agaricomycetidae</taxon>
        <taxon>Agaricales</taxon>
        <taxon>Marasmiineae</taxon>
        <taxon>Physalacriaceae</taxon>
        <taxon>Armillaria</taxon>
    </lineage>
</organism>
<gene>
    <name evidence="1" type="ORF">EDD18DRAFT_752243</name>
</gene>
<accession>A0AA39TVR5</accession>
<name>A0AA39TVR5_9AGAR</name>
<dbReference type="Proteomes" id="UP001175228">
    <property type="component" value="Unassembled WGS sequence"/>
</dbReference>
<evidence type="ECO:0000313" key="2">
    <source>
        <dbReference type="Proteomes" id="UP001175228"/>
    </source>
</evidence>
<protein>
    <recommendedName>
        <fullName evidence="3">ZZ-type domain-containing protein</fullName>
    </recommendedName>
</protein>